<gene>
    <name evidence="2" type="ORF">NITUZ_140133</name>
    <name evidence="1" type="ORF">NUZ5A_50094</name>
</gene>
<evidence type="ECO:0008006" key="4">
    <source>
        <dbReference type="Google" id="ProtNLM"/>
    </source>
</evidence>
<evidence type="ECO:0000313" key="3">
    <source>
        <dbReference type="Proteomes" id="UP000018159"/>
    </source>
</evidence>
<proteinExistence type="predicted"/>
<dbReference type="STRING" id="1407055.NITUZ_140133"/>
<protein>
    <recommendedName>
        <fullName evidence="4">Nitrogen regulatory protein P-II</fullName>
    </recommendedName>
</protein>
<dbReference type="Pfam" id="PF00543">
    <property type="entry name" value="P-II"/>
    <property type="match status" value="1"/>
</dbReference>
<reference evidence="2" key="2">
    <citation type="submission" date="2013-10" db="EMBL/GenBank/DDBJ databases">
        <authorList>
            <person name="Regsiter A."/>
        </authorList>
    </citation>
    <scope>NUCLEOTIDE SEQUENCE</scope>
    <source>
        <strain evidence="2">N4</strain>
    </source>
</reference>
<reference evidence="2" key="1">
    <citation type="journal article" date="2013" name="PLoS ONE">
        <title>Enrichment and Genome Sequence of the Group I.1a Ammonia-Oxidizing Archaeon ?Ca. Nitrosotenuis uzonensis? Representing a Clade Globally.</title>
        <authorList>
            <person name="Lebedeva E.V."/>
            <person name="Hatzenpichler R."/>
            <person name="Pelletier E."/>
            <person name="Schuster N."/>
            <person name="Hauzmayer S."/>
            <person name="Bulaev A."/>
            <person name="Grigor'eva N.V."/>
            <person name="Galushko A."/>
            <person name="Schmid M."/>
            <person name="Palatinszky M."/>
            <person name="Le Paslier D."/>
            <person name="Daims H."/>
            <person name="Wagner M."/>
        </authorList>
    </citation>
    <scope>NUCLEOTIDE SEQUENCE [LARGE SCALE GENOMIC DNA]</scope>
    <source>
        <strain evidence="2">N4</strain>
    </source>
</reference>
<sequence>MKLYDVKLLSVTCEILAQKNVIEILGKHQVSGYTVWEAEGNGDKGIRGKGLQNEKNVKIEVILPQNKLQDVTEEIARTLFSDYAIVLYVSDVKVLRPEKFD</sequence>
<dbReference type="EMBL" id="CAJNAQ010000005">
    <property type="protein sequence ID" value="CAE6492915.1"/>
    <property type="molecule type" value="Genomic_DNA"/>
</dbReference>
<dbReference type="EMBL" id="CBTY010000006">
    <property type="protein sequence ID" value="CDI05058.1"/>
    <property type="molecule type" value="Genomic_DNA"/>
</dbReference>
<dbReference type="InterPro" id="IPR002187">
    <property type="entry name" value="N-reg_PII"/>
</dbReference>
<dbReference type="Proteomes" id="UP000655759">
    <property type="component" value="Unassembled WGS sequence"/>
</dbReference>
<dbReference type="OrthoDB" id="11047at2157"/>
<keyword evidence="3" id="KW-1185">Reference proteome</keyword>
<accession>V6ARK0</accession>
<dbReference type="AlphaFoldDB" id="V6ARK0"/>
<dbReference type="InterPro" id="IPR011322">
    <property type="entry name" value="N-reg_PII-like_a/b"/>
</dbReference>
<dbReference type="GO" id="GO:0030234">
    <property type="term" value="F:enzyme regulator activity"/>
    <property type="evidence" value="ECO:0007669"/>
    <property type="project" value="InterPro"/>
</dbReference>
<evidence type="ECO:0000313" key="1">
    <source>
        <dbReference type="EMBL" id="CAE6492915.1"/>
    </source>
</evidence>
<dbReference type="SUPFAM" id="SSF54913">
    <property type="entry name" value="GlnB-like"/>
    <property type="match status" value="1"/>
</dbReference>
<dbReference type="InterPro" id="IPR015867">
    <property type="entry name" value="N-reg_PII/ATP_PRibTrfase_C"/>
</dbReference>
<comment type="caution">
    <text evidence="2">The sequence shown here is derived from an EMBL/GenBank/DDBJ whole genome shotgun (WGS) entry which is preliminary data.</text>
</comment>
<organism evidence="2 3">
    <name type="scientific">Candidatus Nitrosotenuis uzonensis</name>
    <dbReference type="NCBI Taxonomy" id="1407055"/>
    <lineage>
        <taxon>Archaea</taxon>
        <taxon>Nitrososphaerota</taxon>
        <taxon>Candidatus Nitrosotenuis</taxon>
    </lineage>
</organism>
<reference evidence="1" key="3">
    <citation type="submission" date="2021-02" db="EMBL/GenBank/DDBJ databases">
        <authorList>
            <person name="Han P."/>
        </authorList>
    </citation>
    <scope>NUCLEOTIDE SEQUENCE</scope>
    <source>
        <strain evidence="1">Candidatus Nitrosotenuis uzonensis 5A</strain>
    </source>
</reference>
<name>V6ARK0_9ARCH</name>
<dbReference type="Proteomes" id="UP000018159">
    <property type="component" value="Unassembled WGS sequence"/>
</dbReference>
<dbReference type="GO" id="GO:0006808">
    <property type="term" value="P:regulation of nitrogen utilization"/>
    <property type="evidence" value="ECO:0007669"/>
    <property type="project" value="InterPro"/>
</dbReference>
<dbReference type="RefSeq" id="WP_048194429.1">
    <property type="nucleotide sequence ID" value="NZ_CAJNAQ010000005.1"/>
</dbReference>
<evidence type="ECO:0000313" key="2">
    <source>
        <dbReference type="EMBL" id="CDI05058.1"/>
    </source>
</evidence>
<dbReference type="Gene3D" id="3.30.70.120">
    <property type="match status" value="1"/>
</dbReference>